<dbReference type="RefSeq" id="WP_224035540.1">
    <property type="nucleotide sequence ID" value="NZ_AP024849.1"/>
</dbReference>
<evidence type="ECO:0000313" key="2">
    <source>
        <dbReference type="Proteomes" id="UP000824633"/>
    </source>
</evidence>
<protein>
    <submittedName>
        <fullName evidence="1">Uncharacterized protein</fullName>
    </submittedName>
</protein>
<gene>
    <name evidence="1" type="ORF">psyc5s11_54220</name>
</gene>
<keyword evidence="2" id="KW-1185">Reference proteome</keyword>
<reference evidence="2" key="1">
    <citation type="submission" date="2021-07" db="EMBL/GenBank/DDBJ databases">
        <title>Complete genome sequencing of a Clostridium isolate.</title>
        <authorList>
            <person name="Ueki A."/>
            <person name="Tonouchi A."/>
        </authorList>
    </citation>
    <scope>NUCLEOTIDE SEQUENCE [LARGE SCALE GENOMIC DNA]</scope>
    <source>
        <strain evidence="2">C5S11</strain>
    </source>
</reference>
<dbReference type="Proteomes" id="UP000824633">
    <property type="component" value="Chromosome"/>
</dbReference>
<organism evidence="1 2">
    <name type="scientific">Clostridium gelidum</name>
    <dbReference type="NCBI Taxonomy" id="704125"/>
    <lineage>
        <taxon>Bacteria</taxon>
        <taxon>Bacillati</taxon>
        <taxon>Bacillota</taxon>
        <taxon>Clostridia</taxon>
        <taxon>Eubacteriales</taxon>
        <taxon>Clostridiaceae</taxon>
        <taxon>Clostridium</taxon>
    </lineage>
</organism>
<dbReference type="EMBL" id="AP024849">
    <property type="protein sequence ID" value="BCZ49355.1"/>
    <property type="molecule type" value="Genomic_DNA"/>
</dbReference>
<sequence length="49" mass="5861">MNDEENNSVHDMAKKMIIDGETFDAIMEKTHLRLKDLKRIQRDEIDPKF</sequence>
<proteinExistence type="predicted"/>
<accession>A0ABM7TC47</accession>
<name>A0ABM7TC47_9CLOT</name>
<evidence type="ECO:0000313" key="1">
    <source>
        <dbReference type="EMBL" id="BCZ49355.1"/>
    </source>
</evidence>